<evidence type="ECO:0000256" key="1">
    <source>
        <dbReference type="ARBA" id="ARBA00006620"/>
    </source>
</evidence>
<dbReference type="Pfam" id="PF07927">
    <property type="entry name" value="HicA_toxin"/>
    <property type="match status" value="1"/>
</dbReference>
<sequence length="64" mass="7137">MVQGYCRDVVTELKRAGFRQIAGGKGSHEKWESPQGKWVLVPRNTKSRHTANAIMKSPGLPAKF</sequence>
<name>A0ABV9N800_9PROT</name>
<dbReference type="InterPro" id="IPR012933">
    <property type="entry name" value="HicA_mRNA_interferase"/>
</dbReference>
<keyword evidence="5" id="KW-0378">Hydrolase</keyword>
<dbReference type="RefSeq" id="WP_371392112.1">
    <property type="nucleotide sequence ID" value="NZ_CP163421.1"/>
</dbReference>
<organism evidence="8 9">
    <name type="scientific">Glycocaulis abyssi</name>
    <dbReference type="NCBI Taxonomy" id="1433403"/>
    <lineage>
        <taxon>Bacteria</taxon>
        <taxon>Pseudomonadati</taxon>
        <taxon>Pseudomonadota</taxon>
        <taxon>Alphaproteobacteria</taxon>
        <taxon>Maricaulales</taxon>
        <taxon>Maricaulaceae</taxon>
        <taxon>Glycocaulis</taxon>
    </lineage>
</organism>
<keyword evidence="3" id="KW-0540">Nuclease</keyword>
<keyword evidence="6" id="KW-0694">RNA-binding</keyword>
<dbReference type="SUPFAM" id="SSF54786">
    <property type="entry name" value="YcfA/nrd intein domain"/>
    <property type="match status" value="1"/>
</dbReference>
<comment type="caution">
    <text evidence="8">The sequence shown here is derived from an EMBL/GenBank/DDBJ whole genome shotgun (WGS) entry which is preliminary data.</text>
</comment>
<evidence type="ECO:0000256" key="7">
    <source>
        <dbReference type="ARBA" id="ARBA00023016"/>
    </source>
</evidence>
<keyword evidence="7" id="KW-0346">Stress response</keyword>
<gene>
    <name evidence="8" type="ORF">ACFPB0_03715</name>
</gene>
<proteinExistence type="inferred from homology"/>
<evidence type="ECO:0000256" key="6">
    <source>
        <dbReference type="ARBA" id="ARBA00022884"/>
    </source>
</evidence>
<evidence type="ECO:0000256" key="3">
    <source>
        <dbReference type="ARBA" id="ARBA00022722"/>
    </source>
</evidence>
<dbReference type="Proteomes" id="UP001596024">
    <property type="component" value="Unassembled WGS sequence"/>
</dbReference>
<comment type="similarity">
    <text evidence="1">Belongs to the HicA mRNA interferase family.</text>
</comment>
<dbReference type="InterPro" id="IPR038570">
    <property type="entry name" value="HicA_sf"/>
</dbReference>
<keyword evidence="9" id="KW-1185">Reference proteome</keyword>
<evidence type="ECO:0000256" key="4">
    <source>
        <dbReference type="ARBA" id="ARBA00022759"/>
    </source>
</evidence>
<dbReference type="EMBL" id="JBHSGQ010000001">
    <property type="protein sequence ID" value="MFC4724392.1"/>
    <property type="molecule type" value="Genomic_DNA"/>
</dbReference>
<dbReference type="Gene3D" id="3.30.920.30">
    <property type="entry name" value="Hypothetical protein"/>
    <property type="match status" value="1"/>
</dbReference>
<reference evidence="9" key="1">
    <citation type="journal article" date="2019" name="Int. J. Syst. Evol. Microbiol.">
        <title>The Global Catalogue of Microorganisms (GCM) 10K type strain sequencing project: providing services to taxonomists for standard genome sequencing and annotation.</title>
        <authorList>
            <consortium name="The Broad Institute Genomics Platform"/>
            <consortium name="The Broad Institute Genome Sequencing Center for Infectious Disease"/>
            <person name="Wu L."/>
            <person name="Ma J."/>
        </authorList>
    </citation>
    <scope>NUCLEOTIDE SEQUENCE [LARGE SCALE GENOMIC DNA]</scope>
    <source>
        <strain evidence="9">CCUG 62981</strain>
    </source>
</reference>
<evidence type="ECO:0000256" key="5">
    <source>
        <dbReference type="ARBA" id="ARBA00022801"/>
    </source>
</evidence>
<protein>
    <submittedName>
        <fullName evidence="8">Type II toxin-antitoxin system HicA family toxin</fullName>
    </submittedName>
</protein>
<evidence type="ECO:0000313" key="9">
    <source>
        <dbReference type="Proteomes" id="UP001596024"/>
    </source>
</evidence>
<keyword evidence="4" id="KW-0255">Endonuclease</keyword>
<evidence type="ECO:0000313" key="8">
    <source>
        <dbReference type="EMBL" id="MFC4724392.1"/>
    </source>
</evidence>
<accession>A0ABV9N800</accession>
<evidence type="ECO:0000256" key="2">
    <source>
        <dbReference type="ARBA" id="ARBA00022649"/>
    </source>
</evidence>
<keyword evidence="2" id="KW-1277">Toxin-antitoxin system</keyword>